<evidence type="ECO:0000313" key="1">
    <source>
        <dbReference type="EMBL" id="PRP76159.1"/>
    </source>
</evidence>
<sequence>MVQKMIQIRMYNPYVLYGHHIRTKQFNESLFIKNDFKPKKAKFSLTFLRVFQFVNDVKCWAQHHRRIQKLLLPLVAPSSSQSSFPTEYTSKHFTVTKHAPKAFENLADLAQAAKDYGGDTWREQLSYITQTGSAGQKACLREEGLSTSNITPAFLDAAKDILKKN</sequence>
<name>A0A2P6MWS4_9EUKA</name>
<gene>
    <name evidence="1" type="ORF">PROFUN_15223</name>
</gene>
<keyword evidence="2" id="KW-1185">Reference proteome</keyword>
<reference evidence="1 2" key="1">
    <citation type="journal article" date="2018" name="Genome Biol. Evol.">
        <title>Multiple Roots of Fruiting Body Formation in Amoebozoa.</title>
        <authorList>
            <person name="Hillmann F."/>
            <person name="Forbes G."/>
            <person name="Novohradska S."/>
            <person name="Ferling I."/>
            <person name="Riege K."/>
            <person name="Groth M."/>
            <person name="Westermann M."/>
            <person name="Marz M."/>
            <person name="Spaller T."/>
            <person name="Winckler T."/>
            <person name="Schaap P."/>
            <person name="Glockner G."/>
        </authorList>
    </citation>
    <scope>NUCLEOTIDE SEQUENCE [LARGE SCALE GENOMIC DNA]</scope>
    <source>
        <strain evidence="1 2">Jena</strain>
    </source>
</reference>
<accession>A0A2P6MWS4</accession>
<organism evidence="1 2">
    <name type="scientific">Planoprotostelium fungivorum</name>
    <dbReference type="NCBI Taxonomy" id="1890364"/>
    <lineage>
        <taxon>Eukaryota</taxon>
        <taxon>Amoebozoa</taxon>
        <taxon>Evosea</taxon>
        <taxon>Variosea</taxon>
        <taxon>Cavosteliida</taxon>
        <taxon>Cavosteliaceae</taxon>
        <taxon>Planoprotostelium</taxon>
    </lineage>
</organism>
<dbReference type="AlphaFoldDB" id="A0A2P6MWS4"/>
<dbReference type="InParanoid" id="A0A2P6MWS4"/>
<evidence type="ECO:0000313" key="2">
    <source>
        <dbReference type="Proteomes" id="UP000241769"/>
    </source>
</evidence>
<comment type="caution">
    <text evidence="1">The sequence shown here is derived from an EMBL/GenBank/DDBJ whole genome shotgun (WGS) entry which is preliminary data.</text>
</comment>
<dbReference type="Proteomes" id="UP000241769">
    <property type="component" value="Unassembled WGS sequence"/>
</dbReference>
<protein>
    <submittedName>
        <fullName evidence="1">Uncharacterized protein</fullName>
    </submittedName>
</protein>
<dbReference type="EMBL" id="MDYQ01000346">
    <property type="protein sequence ID" value="PRP76159.1"/>
    <property type="molecule type" value="Genomic_DNA"/>
</dbReference>
<proteinExistence type="predicted"/>